<sequence length="255" mass="27345">MRLELFAIPGIPEVQPGDDVGAILAQAARASGEELRESDIILVAQKIVSKSEGRFRVLSEIVPSDEALDIAKRCGKDARKVQAILDESSAILRVSNATPDGIIIARHKSGWVSANAGIDESNLGSTDGQLLLLPIDPDESASRIAESILRCTGEKPGVIVTDTFGRPWRKALVNVALGTSEVPPIISWVGKTDAYGRRLNVSEQALADELAAASGLLMVKNAGKPAVVVRGLQWDRASRATCREYVRPVEQDLFT</sequence>
<dbReference type="Proteomes" id="UP000076959">
    <property type="component" value="Unassembled WGS sequence"/>
</dbReference>
<evidence type="ECO:0000313" key="10">
    <source>
        <dbReference type="Proteomes" id="UP000076959"/>
    </source>
</evidence>
<dbReference type="RefSeq" id="WP_063695984.1">
    <property type="nucleotide sequence ID" value="NZ_LUUB01000005.1"/>
</dbReference>
<dbReference type="STRING" id="1505087.AYJ54_37475"/>
<dbReference type="GO" id="GO:0046872">
    <property type="term" value="F:metal ion binding"/>
    <property type="evidence" value="ECO:0007669"/>
    <property type="project" value="UniProtKB-KW"/>
</dbReference>
<keyword evidence="6" id="KW-0342">GTP-binding</keyword>
<dbReference type="GO" id="GO:0052618">
    <property type="term" value="F:coenzyme F420-0:L-glutamate ligase activity"/>
    <property type="evidence" value="ECO:0007669"/>
    <property type="project" value="TreeGrafter"/>
</dbReference>
<dbReference type="AlphaFoldDB" id="A0A176Z8Q4"/>
<evidence type="ECO:0000313" key="9">
    <source>
        <dbReference type="EMBL" id="OAF17038.1"/>
    </source>
</evidence>
<keyword evidence="1" id="KW-0436">Ligase</keyword>
<evidence type="ECO:0000256" key="7">
    <source>
        <dbReference type="ARBA" id="ARBA00023211"/>
    </source>
</evidence>
<dbReference type="EMBL" id="LUUB01000005">
    <property type="protein sequence ID" value="OAF17038.1"/>
    <property type="molecule type" value="Genomic_DNA"/>
</dbReference>
<keyword evidence="4" id="KW-0460">Magnesium</keyword>
<feature type="domain" description="Coenzyme F420:L-glutamate ligase-like" evidence="8">
    <location>
        <begin position="11"/>
        <end position="231"/>
    </location>
</feature>
<dbReference type="InterPro" id="IPR002847">
    <property type="entry name" value="F420-0_gamma-glut_ligase-dom"/>
</dbReference>
<evidence type="ECO:0000256" key="5">
    <source>
        <dbReference type="ARBA" id="ARBA00022958"/>
    </source>
</evidence>
<dbReference type="PANTHER" id="PTHR47917">
    <property type="match status" value="1"/>
</dbReference>
<dbReference type="PANTHER" id="PTHR47917:SF1">
    <property type="entry name" value="COENZYME F420:L-GLUTAMATE LIGASE"/>
    <property type="match status" value="1"/>
</dbReference>
<dbReference type="Gene3D" id="3.30.1330.100">
    <property type="entry name" value="CofE-like"/>
    <property type="match status" value="1"/>
</dbReference>
<keyword evidence="2" id="KW-0479">Metal-binding</keyword>
<dbReference type="OrthoDB" id="9788295at2"/>
<evidence type="ECO:0000256" key="4">
    <source>
        <dbReference type="ARBA" id="ARBA00022842"/>
    </source>
</evidence>
<dbReference type="Gene3D" id="3.90.1660.10">
    <property type="entry name" value="CofE-like domain"/>
    <property type="match status" value="1"/>
</dbReference>
<dbReference type="NCBIfam" id="TIGR01916">
    <property type="entry name" value="F420_cofE"/>
    <property type="match status" value="1"/>
</dbReference>
<evidence type="ECO:0000256" key="6">
    <source>
        <dbReference type="ARBA" id="ARBA00023134"/>
    </source>
</evidence>
<dbReference type="SUPFAM" id="SSF144010">
    <property type="entry name" value="CofE-like"/>
    <property type="match status" value="1"/>
</dbReference>
<keyword evidence="7" id="KW-0464">Manganese</keyword>
<dbReference type="InterPro" id="IPR008225">
    <property type="entry name" value="F420-0_g-glutamyl_ligase"/>
</dbReference>
<keyword evidence="10" id="KW-1185">Reference proteome</keyword>
<keyword evidence="3" id="KW-0547">Nucleotide-binding</keyword>
<accession>A0A176Z8Q4</accession>
<dbReference type="Pfam" id="PF01996">
    <property type="entry name" value="F420_ligase"/>
    <property type="match status" value="1"/>
</dbReference>
<evidence type="ECO:0000256" key="2">
    <source>
        <dbReference type="ARBA" id="ARBA00022723"/>
    </source>
</evidence>
<evidence type="ECO:0000256" key="3">
    <source>
        <dbReference type="ARBA" id="ARBA00022741"/>
    </source>
</evidence>
<proteinExistence type="predicted"/>
<protein>
    <recommendedName>
        <fullName evidence="8">Coenzyme F420:L-glutamate ligase-like domain-containing protein</fullName>
    </recommendedName>
</protein>
<evidence type="ECO:0000256" key="1">
    <source>
        <dbReference type="ARBA" id="ARBA00022598"/>
    </source>
</evidence>
<evidence type="ECO:0000259" key="8">
    <source>
        <dbReference type="Pfam" id="PF01996"/>
    </source>
</evidence>
<name>A0A176Z8Q4_9BRAD</name>
<comment type="caution">
    <text evidence="9">The sequence shown here is derived from an EMBL/GenBank/DDBJ whole genome shotgun (WGS) entry which is preliminary data.</text>
</comment>
<reference evidence="9 10" key="1">
    <citation type="submission" date="2016-03" db="EMBL/GenBank/DDBJ databases">
        <title>Draft Genome Sequence of the Strain BR 10245 (Bradyrhizobium sp.) isolated from nodules of Centrolobium paraense.</title>
        <authorList>
            <person name="Simoes-Araujo J.L.Sr."/>
            <person name="Barauna A.C."/>
            <person name="Silva K."/>
            <person name="Zilli J.E."/>
        </authorList>
    </citation>
    <scope>NUCLEOTIDE SEQUENCE [LARGE SCALE GENOMIC DNA]</scope>
    <source>
        <strain evidence="9 10">BR 10245</strain>
    </source>
</reference>
<gene>
    <name evidence="9" type="ORF">AYJ54_37475</name>
</gene>
<dbReference type="GO" id="GO:0005525">
    <property type="term" value="F:GTP binding"/>
    <property type="evidence" value="ECO:0007669"/>
    <property type="project" value="UniProtKB-KW"/>
</dbReference>
<organism evidence="9 10">
    <name type="scientific">Bradyrhizobium centrolobii</name>
    <dbReference type="NCBI Taxonomy" id="1505087"/>
    <lineage>
        <taxon>Bacteria</taxon>
        <taxon>Pseudomonadati</taxon>
        <taxon>Pseudomonadota</taxon>
        <taxon>Alphaproteobacteria</taxon>
        <taxon>Hyphomicrobiales</taxon>
        <taxon>Nitrobacteraceae</taxon>
        <taxon>Bradyrhizobium</taxon>
    </lineage>
</organism>
<keyword evidence="5" id="KW-0630">Potassium</keyword>